<keyword evidence="7 9" id="KW-0472">Membrane</keyword>
<comment type="subcellular location">
    <subcellularLocation>
        <location evidence="1">Membrane</location>
        <topology evidence="1">Multi-pass membrane protein</topology>
    </subcellularLocation>
</comment>
<dbReference type="SUPFAM" id="SSF81660">
    <property type="entry name" value="Metal cation-transporting ATPase, ATP-binding domain N"/>
    <property type="match status" value="1"/>
</dbReference>
<dbReference type="InterPro" id="IPR023214">
    <property type="entry name" value="HAD_sf"/>
</dbReference>
<protein>
    <submittedName>
        <fullName evidence="11">Ca2+-transporting ATPase</fullName>
    </submittedName>
</protein>
<feature type="transmembrane region" description="Helical" evidence="9">
    <location>
        <begin position="807"/>
        <end position="828"/>
    </location>
</feature>
<evidence type="ECO:0000256" key="8">
    <source>
        <dbReference type="SAM" id="MobiDB-lite"/>
    </source>
</evidence>
<dbReference type="InterPro" id="IPR004014">
    <property type="entry name" value="ATPase_P-typ_cation-transptr_N"/>
</dbReference>
<dbReference type="Pfam" id="PF00122">
    <property type="entry name" value="E1-E2_ATPase"/>
    <property type="match status" value="1"/>
</dbReference>
<proteinExistence type="predicted"/>
<feature type="transmembrane region" description="Helical" evidence="9">
    <location>
        <begin position="773"/>
        <end position="795"/>
    </location>
</feature>
<evidence type="ECO:0000256" key="4">
    <source>
        <dbReference type="ARBA" id="ARBA00022840"/>
    </source>
</evidence>
<dbReference type="SUPFAM" id="SSF56784">
    <property type="entry name" value="HAD-like"/>
    <property type="match status" value="1"/>
</dbReference>
<keyword evidence="6 9" id="KW-1133">Transmembrane helix</keyword>
<reference evidence="11 12" key="1">
    <citation type="submission" date="2024-06" db="EMBL/GenBank/DDBJ databases">
        <title>Genomic Encyclopedia of Type Strains, Phase IV (KMG-IV): sequencing the most valuable type-strain genomes for metagenomic binning, comparative biology and taxonomic classification.</title>
        <authorList>
            <person name="Goeker M."/>
        </authorList>
    </citation>
    <scope>NUCLEOTIDE SEQUENCE [LARGE SCALE GENOMIC DNA]</scope>
    <source>
        <strain evidence="11 12">DSM 17809</strain>
    </source>
</reference>
<accession>A0ABV2ENS2</accession>
<dbReference type="NCBIfam" id="TIGR01494">
    <property type="entry name" value="ATPase_P-type"/>
    <property type="match status" value="2"/>
</dbReference>
<dbReference type="SFLD" id="SFLDF00027">
    <property type="entry name" value="p-type_atpase"/>
    <property type="match status" value="1"/>
</dbReference>
<feature type="transmembrane region" description="Helical" evidence="9">
    <location>
        <begin position="704"/>
        <end position="731"/>
    </location>
</feature>
<dbReference type="Gene3D" id="1.20.1110.10">
    <property type="entry name" value="Calcium-transporting ATPase, transmembrane domain"/>
    <property type="match status" value="1"/>
</dbReference>
<dbReference type="PRINTS" id="PR00120">
    <property type="entry name" value="HATPASE"/>
</dbReference>
<dbReference type="InterPro" id="IPR006068">
    <property type="entry name" value="ATPase_P-typ_cation-transptr_C"/>
</dbReference>
<dbReference type="Gene3D" id="2.70.150.10">
    <property type="entry name" value="Calcium-transporting ATPase, cytoplasmic transduction domain A"/>
    <property type="match status" value="1"/>
</dbReference>
<feature type="transmembrane region" description="Helical" evidence="9">
    <location>
        <begin position="743"/>
        <end position="761"/>
    </location>
</feature>
<comment type="caution">
    <text evidence="11">The sequence shown here is derived from an EMBL/GenBank/DDBJ whole genome shotgun (WGS) entry which is preliminary data.</text>
</comment>
<sequence>MSVDLQGLSETEAARRLAEIGPNEIGGGGGRSLVRIVAETMREPMFLILIGAAALYLVLGDLWEGLFLLGGAALSIGLVIAQEARSERAMIALRELAQPLARVLRDGGERQVPARELVPDDIMLVGEGERLPADGVLRAGDVLAVDESALTGESAPVTKEPSSADAPEGEPAPGAEHGPFLWAGTLVVRGQGVVQVGRTGIQSALGRIGRSLADIEQEPTPLQRTAGRLVAALGGLAIVFCVLVALAYGLLRGDWVGGALAAVTVALSLIPEEFPMVLAVFMALGAWRLARHQVLVRRGAVIEALGGATVLCVDKTGTLTENRMEVARLWTSQGEMAVDGGTPPSGPAAELLRLAALASAVRPVDPMDKAVHALCEDLCDPATEDEPERTWPLRPERLAVVQVWRMPDEVRLAAAKGAPEAIFRLCRLPPEEIERLHRVIAGYAAQGLRVLGVASAQIDGRAVETPEEVAFALAGLVGFIDPVRADVPAALAEARGAGVKVVMITGDHPATAAAIAAAAGIDASAGVLTGAEVAAMDLRKLAGELERVRVFARIAPEQKLQIVEALKAAGEVVAMTGDGVNDAPALEAAHIGVAMGRKGTDVAREAADLVLLDDSFASIVGGVRLGRRIFANLRRALTYVTAVHVPIAGLALVPIVAGLPPMLFPMHVVLLELVIDPTCALVFEPEPSEKTAMLRPPRSKTEALFGARQVVLALAQGGSVLAGVLGLYVWALEVYPAAEARGAAFLALVFGNLVLTLTDSAATSGLFAPHRRVFWLIAATVALVMSLVFSVPAFASMFEVAPPPPTLLAAALAIALISGGWTASLRLLGRKPGAAAVASGA</sequence>
<dbReference type="PANTHER" id="PTHR42861">
    <property type="entry name" value="CALCIUM-TRANSPORTING ATPASE"/>
    <property type="match status" value="1"/>
</dbReference>
<keyword evidence="2 9" id="KW-0812">Transmembrane</keyword>
<feature type="compositionally biased region" description="Low complexity" evidence="8">
    <location>
        <begin position="160"/>
        <end position="175"/>
    </location>
</feature>
<evidence type="ECO:0000256" key="6">
    <source>
        <dbReference type="ARBA" id="ARBA00022989"/>
    </source>
</evidence>
<feature type="region of interest" description="Disordered" evidence="8">
    <location>
        <begin position="151"/>
        <end position="175"/>
    </location>
</feature>
<dbReference type="Pfam" id="PF00690">
    <property type="entry name" value="Cation_ATPase_N"/>
    <property type="match status" value="1"/>
</dbReference>
<feature type="transmembrane region" description="Helical" evidence="9">
    <location>
        <begin position="636"/>
        <end position="657"/>
    </location>
</feature>
<dbReference type="InterPro" id="IPR059000">
    <property type="entry name" value="ATPase_P-type_domA"/>
</dbReference>
<keyword evidence="12" id="KW-1185">Reference proteome</keyword>
<feature type="transmembrane region" description="Helical" evidence="9">
    <location>
        <begin position="65"/>
        <end position="81"/>
    </location>
</feature>
<dbReference type="Gene3D" id="3.40.50.1000">
    <property type="entry name" value="HAD superfamily/HAD-like"/>
    <property type="match status" value="1"/>
</dbReference>
<evidence type="ECO:0000313" key="12">
    <source>
        <dbReference type="Proteomes" id="UP001549110"/>
    </source>
</evidence>
<gene>
    <name evidence="11" type="ORF">ABID41_003872</name>
</gene>
<dbReference type="SUPFAM" id="SSF81653">
    <property type="entry name" value="Calcium ATPase, transduction domain A"/>
    <property type="match status" value="1"/>
</dbReference>
<evidence type="ECO:0000256" key="3">
    <source>
        <dbReference type="ARBA" id="ARBA00022741"/>
    </source>
</evidence>
<dbReference type="Pfam" id="PF00689">
    <property type="entry name" value="Cation_ATPase_C"/>
    <property type="match status" value="1"/>
</dbReference>
<feature type="transmembrane region" description="Helical" evidence="9">
    <location>
        <begin position="663"/>
        <end position="683"/>
    </location>
</feature>
<feature type="transmembrane region" description="Helical" evidence="9">
    <location>
        <begin position="257"/>
        <end position="287"/>
    </location>
</feature>
<dbReference type="InterPro" id="IPR044492">
    <property type="entry name" value="P_typ_ATPase_HD_dom"/>
</dbReference>
<evidence type="ECO:0000259" key="10">
    <source>
        <dbReference type="SMART" id="SM00831"/>
    </source>
</evidence>
<keyword evidence="5" id="KW-1278">Translocase</keyword>
<dbReference type="RefSeq" id="WP_354298584.1">
    <property type="nucleotide sequence ID" value="NZ_JBEPLU010000005.1"/>
</dbReference>
<evidence type="ECO:0000256" key="9">
    <source>
        <dbReference type="SAM" id="Phobius"/>
    </source>
</evidence>
<dbReference type="SFLD" id="SFLDG00002">
    <property type="entry name" value="C1.7:_P-type_atpase_like"/>
    <property type="match status" value="1"/>
</dbReference>
<dbReference type="Pfam" id="PF00702">
    <property type="entry name" value="Hydrolase"/>
    <property type="match status" value="1"/>
</dbReference>
<keyword evidence="4" id="KW-0067">ATP-binding</keyword>
<dbReference type="SUPFAM" id="SSF81665">
    <property type="entry name" value="Calcium ATPase, transmembrane domain M"/>
    <property type="match status" value="1"/>
</dbReference>
<evidence type="ECO:0000313" key="11">
    <source>
        <dbReference type="EMBL" id="MET3528730.1"/>
    </source>
</evidence>
<organism evidence="11 12">
    <name type="scientific">Phenylobacterium koreense</name>
    <dbReference type="NCBI Taxonomy" id="266125"/>
    <lineage>
        <taxon>Bacteria</taxon>
        <taxon>Pseudomonadati</taxon>
        <taxon>Pseudomonadota</taxon>
        <taxon>Alphaproteobacteria</taxon>
        <taxon>Caulobacterales</taxon>
        <taxon>Caulobacteraceae</taxon>
        <taxon>Phenylobacterium</taxon>
    </lineage>
</organism>
<keyword evidence="3" id="KW-0547">Nucleotide-binding</keyword>
<dbReference type="InterPro" id="IPR001757">
    <property type="entry name" value="P_typ_ATPase"/>
</dbReference>
<dbReference type="SMART" id="SM00831">
    <property type="entry name" value="Cation_ATPase_N"/>
    <property type="match status" value="1"/>
</dbReference>
<dbReference type="Gene3D" id="3.40.1110.10">
    <property type="entry name" value="Calcium-transporting ATPase, cytoplasmic domain N"/>
    <property type="match status" value="1"/>
</dbReference>
<dbReference type="InterPro" id="IPR018303">
    <property type="entry name" value="ATPase_P-typ_P_site"/>
</dbReference>
<evidence type="ECO:0000256" key="1">
    <source>
        <dbReference type="ARBA" id="ARBA00004141"/>
    </source>
</evidence>
<evidence type="ECO:0000256" key="2">
    <source>
        <dbReference type="ARBA" id="ARBA00022692"/>
    </source>
</evidence>
<feature type="transmembrane region" description="Helical" evidence="9">
    <location>
        <begin position="229"/>
        <end position="251"/>
    </location>
</feature>
<feature type="domain" description="Cation-transporting P-type ATPase N-terminal" evidence="10">
    <location>
        <begin position="1"/>
        <end position="61"/>
    </location>
</feature>
<dbReference type="Proteomes" id="UP001549110">
    <property type="component" value="Unassembled WGS sequence"/>
</dbReference>
<evidence type="ECO:0000256" key="5">
    <source>
        <dbReference type="ARBA" id="ARBA00022967"/>
    </source>
</evidence>
<evidence type="ECO:0000256" key="7">
    <source>
        <dbReference type="ARBA" id="ARBA00023136"/>
    </source>
</evidence>
<name>A0ABV2ENS2_9CAUL</name>
<dbReference type="InterPro" id="IPR023298">
    <property type="entry name" value="ATPase_P-typ_TM_dom_sf"/>
</dbReference>
<dbReference type="InterPro" id="IPR023299">
    <property type="entry name" value="ATPase_P-typ_cyto_dom_N"/>
</dbReference>
<dbReference type="InterPro" id="IPR008250">
    <property type="entry name" value="ATPase_P-typ_transduc_dom_A_sf"/>
</dbReference>
<dbReference type="PROSITE" id="PS00154">
    <property type="entry name" value="ATPASE_E1_E2"/>
    <property type="match status" value="1"/>
</dbReference>
<dbReference type="InterPro" id="IPR036412">
    <property type="entry name" value="HAD-like_sf"/>
</dbReference>
<dbReference type="EMBL" id="JBEPLU010000005">
    <property type="protein sequence ID" value="MET3528730.1"/>
    <property type="molecule type" value="Genomic_DNA"/>
</dbReference>
<dbReference type="PRINTS" id="PR00119">
    <property type="entry name" value="CATATPASE"/>
</dbReference>
<dbReference type="SFLD" id="SFLDS00003">
    <property type="entry name" value="Haloacid_Dehalogenase"/>
    <property type="match status" value="1"/>
</dbReference>